<feature type="binding site" evidence="12 15">
    <location>
        <position position="48"/>
    </location>
    <ligand>
        <name>pyruvate</name>
        <dbReference type="ChEBI" id="CHEBI:15361"/>
    </ligand>
</feature>
<dbReference type="UniPathway" id="UPA00034">
    <property type="reaction ID" value="UER00017"/>
</dbReference>
<evidence type="ECO:0000256" key="7">
    <source>
        <dbReference type="ARBA" id="ARBA00022915"/>
    </source>
</evidence>
<dbReference type="AlphaFoldDB" id="A0A2S5A2A8"/>
<evidence type="ECO:0000256" key="1">
    <source>
        <dbReference type="ARBA" id="ARBA00003294"/>
    </source>
</evidence>
<keyword evidence="17" id="KW-1185">Reference proteome</keyword>
<dbReference type="InterPro" id="IPR020625">
    <property type="entry name" value="Schiff_base-form_aldolases_AS"/>
</dbReference>
<feature type="active site" description="Schiff-base intermediate with substrate" evidence="12 14">
    <location>
        <position position="164"/>
    </location>
</feature>
<keyword evidence="10 12" id="KW-0704">Schiff base</keyword>
<evidence type="ECO:0000256" key="4">
    <source>
        <dbReference type="ARBA" id="ARBA00012086"/>
    </source>
</evidence>
<dbReference type="RefSeq" id="WP_103789033.1">
    <property type="nucleotide sequence ID" value="NZ_PQVF01000006.1"/>
</dbReference>
<dbReference type="Pfam" id="PF00701">
    <property type="entry name" value="DHDPS"/>
    <property type="match status" value="1"/>
</dbReference>
<dbReference type="InterPro" id="IPR002220">
    <property type="entry name" value="DapA-like"/>
</dbReference>
<dbReference type="SUPFAM" id="SSF51569">
    <property type="entry name" value="Aldolase"/>
    <property type="match status" value="1"/>
</dbReference>
<dbReference type="PROSITE" id="PS00666">
    <property type="entry name" value="DHDPS_2"/>
    <property type="match status" value="1"/>
</dbReference>
<dbReference type="SMART" id="SM01130">
    <property type="entry name" value="DHDPS"/>
    <property type="match status" value="1"/>
</dbReference>
<evidence type="ECO:0000256" key="8">
    <source>
        <dbReference type="ARBA" id="ARBA00023154"/>
    </source>
</evidence>
<dbReference type="GO" id="GO:0009089">
    <property type="term" value="P:lysine biosynthetic process via diaminopimelate"/>
    <property type="evidence" value="ECO:0007669"/>
    <property type="project" value="UniProtKB-UniRule"/>
</dbReference>
<dbReference type="GO" id="GO:0019877">
    <property type="term" value="P:diaminopimelate biosynthetic process"/>
    <property type="evidence" value="ECO:0007669"/>
    <property type="project" value="UniProtKB-UniRule"/>
</dbReference>
<gene>
    <name evidence="12" type="primary">dapA</name>
    <name evidence="16" type="ORF">C3K47_10245</name>
</gene>
<comment type="function">
    <text evidence="1 12">Catalyzes the condensation of (S)-aspartate-beta-semialdehyde [(S)-ASA] and pyruvate to 4-hydroxy-tetrahydrodipicolinate (HTPA).</text>
</comment>
<evidence type="ECO:0000256" key="5">
    <source>
        <dbReference type="ARBA" id="ARBA00022490"/>
    </source>
</evidence>
<dbReference type="InterPro" id="IPR013785">
    <property type="entry name" value="Aldolase_TIM"/>
</dbReference>
<dbReference type="Gene3D" id="3.20.20.70">
    <property type="entry name" value="Aldolase class I"/>
    <property type="match status" value="1"/>
</dbReference>
<dbReference type="PANTHER" id="PTHR12128">
    <property type="entry name" value="DIHYDRODIPICOLINATE SYNTHASE"/>
    <property type="match status" value="1"/>
</dbReference>
<reference evidence="16 17" key="1">
    <citation type="submission" date="2018-01" db="EMBL/GenBank/DDBJ databases">
        <authorList>
            <person name="Gaut B.S."/>
            <person name="Morton B.R."/>
            <person name="Clegg M.T."/>
            <person name="Duvall M.R."/>
        </authorList>
    </citation>
    <scope>NUCLEOTIDE SEQUENCE [LARGE SCALE GENOMIC DNA]</scope>
    <source>
        <strain evidence="16 17">HR-AV</strain>
    </source>
</reference>
<sequence length="291" mass="31480">MSTQLRGTGVALVTPFNPDGSIDFPGLKNLIEHLITGGVNYLVPMGTTGETATLSKEEKQKVFDFVLEITNKRVPLVAGIGGNNTAAVVDQVKNFKSEGFSAILSVSPYYNKPAQEGIYQHYKQVAENSKLPILLYNVPGRTGSNMTAQTTLRLAELNNVIGIKEASGNFEQFMEILKYKPKDFLFISGDDAVALPMIALGADGVISVVGNAFPKDFSTMIRKCLEGKFEEARPLHYKLTDIINMLFAEGSPAGVKTFLNQLGICGSAVRLPLVDVSDGLKAKIVKAAQNY</sequence>
<keyword evidence="9 12" id="KW-0456">Lyase</keyword>
<dbReference type="OrthoDB" id="9782828at2"/>
<comment type="subcellular location">
    <subcellularLocation>
        <location evidence="12">Cytoplasm</location>
    </subcellularLocation>
</comment>
<comment type="catalytic activity">
    <reaction evidence="11 12">
        <text>L-aspartate 4-semialdehyde + pyruvate = (2S,4S)-4-hydroxy-2,3,4,5-tetrahydrodipicolinate + H2O + H(+)</text>
        <dbReference type="Rhea" id="RHEA:34171"/>
        <dbReference type="ChEBI" id="CHEBI:15361"/>
        <dbReference type="ChEBI" id="CHEBI:15377"/>
        <dbReference type="ChEBI" id="CHEBI:15378"/>
        <dbReference type="ChEBI" id="CHEBI:67139"/>
        <dbReference type="ChEBI" id="CHEBI:537519"/>
        <dbReference type="EC" id="4.3.3.7"/>
    </reaction>
</comment>
<comment type="caution">
    <text evidence="12">Was originally thought to be a dihydrodipicolinate synthase (DHDPS), catalyzing the condensation of (S)-aspartate-beta-semialdehyde [(S)-ASA] and pyruvate to dihydrodipicolinate (DHDP). However, it was shown in E.coli that the product of the enzymatic reaction is not dihydrodipicolinate but in fact (4S)-4-hydroxy-2,3,4,5-tetrahydro-(2S)-dipicolinic acid (HTPA), and that the consecutive dehydration reaction leading to DHDP is not spontaneous but catalyzed by DapB.</text>
</comment>
<feature type="site" description="Part of a proton relay during catalysis" evidence="12">
    <location>
        <position position="110"/>
    </location>
</feature>
<comment type="subunit">
    <text evidence="12">Homotetramer; dimer of dimers.</text>
</comment>
<evidence type="ECO:0000256" key="13">
    <source>
        <dbReference type="PIRNR" id="PIRNR001365"/>
    </source>
</evidence>
<evidence type="ECO:0000256" key="6">
    <source>
        <dbReference type="ARBA" id="ARBA00022605"/>
    </source>
</evidence>
<evidence type="ECO:0000256" key="14">
    <source>
        <dbReference type="PIRSR" id="PIRSR001365-1"/>
    </source>
</evidence>
<evidence type="ECO:0000313" key="17">
    <source>
        <dbReference type="Proteomes" id="UP000236893"/>
    </source>
</evidence>
<accession>A0A2S5A2A8</accession>
<keyword evidence="7 12" id="KW-0220">Diaminopimelate biosynthesis</keyword>
<dbReference type="PANTHER" id="PTHR12128:SF66">
    <property type="entry name" value="4-HYDROXY-2-OXOGLUTARATE ALDOLASE, MITOCHONDRIAL"/>
    <property type="match status" value="1"/>
</dbReference>
<evidence type="ECO:0000256" key="2">
    <source>
        <dbReference type="ARBA" id="ARBA00005120"/>
    </source>
</evidence>
<dbReference type="PRINTS" id="PR00146">
    <property type="entry name" value="DHPICSNTHASE"/>
</dbReference>
<evidence type="ECO:0000256" key="11">
    <source>
        <dbReference type="ARBA" id="ARBA00047836"/>
    </source>
</evidence>
<keyword evidence="6 12" id="KW-0028">Amino-acid biosynthesis</keyword>
<evidence type="ECO:0000256" key="9">
    <source>
        <dbReference type="ARBA" id="ARBA00023239"/>
    </source>
</evidence>
<dbReference type="EC" id="4.3.3.7" evidence="4 12"/>
<feature type="binding site" evidence="12 15">
    <location>
        <position position="206"/>
    </location>
    <ligand>
        <name>pyruvate</name>
        <dbReference type="ChEBI" id="CHEBI:15361"/>
    </ligand>
</feature>
<keyword evidence="8 12" id="KW-0457">Lysine biosynthesis</keyword>
<evidence type="ECO:0000256" key="12">
    <source>
        <dbReference type="HAMAP-Rule" id="MF_00418"/>
    </source>
</evidence>
<comment type="similarity">
    <text evidence="3 12 13">Belongs to the DapA family.</text>
</comment>
<dbReference type="PIRSF" id="PIRSF001365">
    <property type="entry name" value="DHDPS"/>
    <property type="match status" value="1"/>
</dbReference>
<evidence type="ECO:0000313" key="16">
    <source>
        <dbReference type="EMBL" id="POY36730.1"/>
    </source>
</evidence>
<evidence type="ECO:0000256" key="10">
    <source>
        <dbReference type="ARBA" id="ARBA00023270"/>
    </source>
</evidence>
<dbReference type="InterPro" id="IPR005263">
    <property type="entry name" value="DapA"/>
</dbReference>
<dbReference type="GO" id="GO:0008840">
    <property type="term" value="F:4-hydroxy-tetrahydrodipicolinate synthase activity"/>
    <property type="evidence" value="ECO:0007669"/>
    <property type="project" value="UniProtKB-UniRule"/>
</dbReference>
<feature type="site" description="Part of a proton relay during catalysis" evidence="12">
    <location>
        <position position="47"/>
    </location>
</feature>
<dbReference type="HAMAP" id="MF_00418">
    <property type="entry name" value="DapA"/>
    <property type="match status" value="1"/>
</dbReference>
<comment type="pathway">
    <text evidence="2 12">Amino-acid biosynthesis; L-lysine biosynthesis via DAP pathway; (S)-tetrahydrodipicolinate from L-aspartate: step 3/4.</text>
</comment>
<evidence type="ECO:0000256" key="15">
    <source>
        <dbReference type="PIRSR" id="PIRSR001365-2"/>
    </source>
</evidence>
<dbReference type="Proteomes" id="UP000236893">
    <property type="component" value="Unassembled WGS sequence"/>
</dbReference>
<evidence type="ECO:0000256" key="3">
    <source>
        <dbReference type="ARBA" id="ARBA00007592"/>
    </source>
</evidence>
<dbReference type="EMBL" id="PQVF01000006">
    <property type="protein sequence ID" value="POY36730.1"/>
    <property type="molecule type" value="Genomic_DNA"/>
</dbReference>
<proteinExistence type="inferred from homology"/>
<comment type="caution">
    <text evidence="16">The sequence shown here is derived from an EMBL/GenBank/DDBJ whole genome shotgun (WGS) entry which is preliminary data.</text>
</comment>
<protein>
    <recommendedName>
        <fullName evidence="4 12">4-hydroxy-tetrahydrodipicolinate synthase</fullName>
        <shortName evidence="12">HTPA synthase</shortName>
        <ecNumber evidence="4 12">4.3.3.7</ecNumber>
    </recommendedName>
</protein>
<dbReference type="CDD" id="cd00950">
    <property type="entry name" value="DHDPS"/>
    <property type="match status" value="1"/>
</dbReference>
<dbReference type="NCBIfam" id="TIGR00674">
    <property type="entry name" value="dapA"/>
    <property type="match status" value="1"/>
</dbReference>
<dbReference type="GO" id="GO:0005829">
    <property type="term" value="C:cytosol"/>
    <property type="evidence" value="ECO:0007669"/>
    <property type="project" value="TreeGrafter"/>
</dbReference>
<name>A0A2S5A2A8_9SPHI</name>
<feature type="active site" description="Proton donor/acceptor" evidence="12 14">
    <location>
        <position position="136"/>
    </location>
</feature>
<organism evidence="16 17">
    <name type="scientific">Solitalea longa</name>
    <dbReference type="NCBI Taxonomy" id="2079460"/>
    <lineage>
        <taxon>Bacteria</taxon>
        <taxon>Pseudomonadati</taxon>
        <taxon>Bacteroidota</taxon>
        <taxon>Sphingobacteriia</taxon>
        <taxon>Sphingobacteriales</taxon>
        <taxon>Sphingobacteriaceae</taxon>
        <taxon>Solitalea</taxon>
    </lineage>
</organism>
<keyword evidence="5 12" id="KW-0963">Cytoplasm</keyword>